<evidence type="ECO:0000313" key="3">
    <source>
        <dbReference type="Proteomes" id="UP000320948"/>
    </source>
</evidence>
<accession>A0A6N4R2J1</accession>
<sequence length="257" mass="29436">MATKTINHEEAITEAVNNLSKREVLFSYAVTFDKISKDISDSITALSHNKKELAGLDERVLKIISSSYTKPEKIVEDFNKGRIAQRVAIVETMMSEPEKLGNLKKEHTLDMLKTQKIGMDYKFQADRRVENTIKAKTAKGEIKRHADQVWSTAQKFARDNEYNEFVRAKTAADKLDTRLVKGYLADQDALKQLVANAPAATLDTLKENKIDVKGKLRPHQMVRSLQDRASREQEQEQEKSKNQTRQRTQTRQRSMNV</sequence>
<feature type="compositionally biased region" description="Basic and acidic residues" evidence="1">
    <location>
        <begin position="225"/>
        <end position="241"/>
    </location>
</feature>
<feature type="region of interest" description="Disordered" evidence="1">
    <location>
        <begin position="213"/>
        <end position="257"/>
    </location>
</feature>
<evidence type="ECO:0000313" key="2">
    <source>
        <dbReference type="EMBL" id="TKW61160.1"/>
    </source>
</evidence>
<dbReference type="AlphaFoldDB" id="A0A6N4R2J1"/>
<name>A0A6N4R2J1_BLAVI</name>
<evidence type="ECO:0000256" key="1">
    <source>
        <dbReference type="SAM" id="MobiDB-lite"/>
    </source>
</evidence>
<reference evidence="2 3" key="1">
    <citation type="journal article" date="2017" name="Nat. Commun.">
        <title>In situ click chemistry generation of cyclooxygenase-2 inhibitors.</title>
        <authorList>
            <person name="Bhardwaj A."/>
            <person name="Kaur J."/>
            <person name="Wuest M."/>
            <person name="Wuest F."/>
        </authorList>
    </citation>
    <scope>NUCLEOTIDE SEQUENCE [LARGE SCALE GENOMIC DNA]</scope>
    <source>
        <strain evidence="2">S2_018_000_R2_106</strain>
    </source>
</reference>
<dbReference type="Proteomes" id="UP000320948">
    <property type="component" value="Unassembled WGS sequence"/>
</dbReference>
<gene>
    <name evidence="2" type="ORF">DI628_00585</name>
</gene>
<proteinExistence type="predicted"/>
<dbReference type="EMBL" id="VAFM01000001">
    <property type="protein sequence ID" value="TKW61160.1"/>
    <property type="molecule type" value="Genomic_DNA"/>
</dbReference>
<comment type="caution">
    <text evidence="2">The sequence shown here is derived from an EMBL/GenBank/DDBJ whole genome shotgun (WGS) entry which is preliminary data.</text>
</comment>
<organism evidence="2 3">
    <name type="scientific">Blastochloris viridis</name>
    <name type="common">Rhodopseudomonas viridis</name>
    <dbReference type="NCBI Taxonomy" id="1079"/>
    <lineage>
        <taxon>Bacteria</taxon>
        <taxon>Pseudomonadati</taxon>
        <taxon>Pseudomonadota</taxon>
        <taxon>Alphaproteobacteria</taxon>
        <taxon>Hyphomicrobiales</taxon>
        <taxon>Blastochloridaceae</taxon>
        <taxon>Blastochloris</taxon>
    </lineage>
</organism>
<protein>
    <submittedName>
        <fullName evidence="2">Uncharacterized protein</fullName>
    </submittedName>
</protein>